<accession>A0A6J4JDW5</accession>
<feature type="compositionally biased region" description="Low complexity" evidence="1">
    <location>
        <begin position="37"/>
        <end position="51"/>
    </location>
</feature>
<feature type="non-terminal residue" evidence="2">
    <location>
        <position position="161"/>
    </location>
</feature>
<feature type="compositionally biased region" description="Basic residues" evidence="1">
    <location>
        <begin position="81"/>
        <end position="94"/>
    </location>
</feature>
<evidence type="ECO:0000256" key="1">
    <source>
        <dbReference type="SAM" id="MobiDB-lite"/>
    </source>
</evidence>
<feature type="compositionally biased region" description="Basic residues" evidence="1">
    <location>
        <begin position="141"/>
        <end position="150"/>
    </location>
</feature>
<protein>
    <submittedName>
        <fullName evidence="2">Uncharacterized protein</fullName>
    </submittedName>
</protein>
<name>A0A6J4JDW5_9ACTN</name>
<organism evidence="2">
    <name type="scientific">uncultured Acidimicrobiales bacterium</name>
    <dbReference type="NCBI Taxonomy" id="310071"/>
    <lineage>
        <taxon>Bacteria</taxon>
        <taxon>Bacillati</taxon>
        <taxon>Actinomycetota</taxon>
        <taxon>Acidimicrobiia</taxon>
        <taxon>Acidimicrobiales</taxon>
        <taxon>environmental samples</taxon>
    </lineage>
</organism>
<dbReference type="AlphaFoldDB" id="A0A6J4JDW5"/>
<sequence length="161" mass="17555">AGRLRGGRLCGDGGLHLPGSPLRDARHRLGPAPQPPRGVGRLVRGQRPVPVRGRRRRHGRLRRGLQRPAAGPGGGRPGDHRLRRRLHVRARPLHPRPPGPAARDGTSRAPAPGPRHPPPVQGRALRHAAARPAPPLAKPGRDRRRRRRRGPPGPERSARLL</sequence>
<feature type="region of interest" description="Disordered" evidence="1">
    <location>
        <begin position="1"/>
        <end position="161"/>
    </location>
</feature>
<feature type="compositionally biased region" description="Basic residues" evidence="1">
    <location>
        <begin position="52"/>
        <end position="65"/>
    </location>
</feature>
<proteinExistence type="predicted"/>
<dbReference type="EMBL" id="CADCSZ010000221">
    <property type="protein sequence ID" value="CAA9277186.1"/>
    <property type="molecule type" value="Genomic_DNA"/>
</dbReference>
<gene>
    <name evidence="2" type="ORF">AVDCRST_MAG76-3750</name>
</gene>
<feature type="compositionally biased region" description="Pro residues" evidence="1">
    <location>
        <begin position="111"/>
        <end position="120"/>
    </location>
</feature>
<reference evidence="2" key="1">
    <citation type="submission" date="2020-02" db="EMBL/GenBank/DDBJ databases">
        <authorList>
            <person name="Meier V. D."/>
        </authorList>
    </citation>
    <scope>NUCLEOTIDE SEQUENCE</scope>
    <source>
        <strain evidence="2">AVDCRST_MAG76</strain>
    </source>
</reference>
<feature type="non-terminal residue" evidence="2">
    <location>
        <position position="1"/>
    </location>
</feature>
<evidence type="ECO:0000313" key="2">
    <source>
        <dbReference type="EMBL" id="CAA9277186.1"/>
    </source>
</evidence>